<proteinExistence type="predicted"/>
<protein>
    <submittedName>
        <fullName evidence="1">Uncharacterized protein</fullName>
    </submittedName>
</protein>
<dbReference type="AlphaFoldDB" id="A0A2T1ED66"/>
<name>A0A2T1ED66_9CYAN</name>
<dbReference type="Proteomes" id="UP000239576">
    <property type="component" value="Unassembled WGS sequence"/>
</dbReference>
<reference evidence="1 2" key="2">
    <citation type="submission" date="2018-03" db="EMBL/GenBank/DDBJ databases">
        <title>The ancient ancestry and fast evolution of plastids.</title>
        <authorList>
            <person name="Moore K.R."/>
            <person name="Magnabosco C."/>
            <person name="Momper L."/>
            <person name="Gold D.A."/>
            <person name="Bosak T."/>
            <person name="Fournier G.P."/>
        </authorList>
    </citation>
    <scope>NUCLEOTIDE SEQUENCE [LARGE SCALE GENOMIC DNA]</scope>
    <source>
        <strain evidence="1 2">ULC18</strain>
    </source>
</reference>
<gene>
    <name evidence="1" type="ORF">C7B82_08410</name>
</gene>
<keyword evidence="2" id="KW-1185">Reference proteome</keyword>
<accession>A0A2T1ED66</accession>
<dbReference type="EMBL" id="PVWK01000049">
    <property type="protein sequence ID" value="PSB30697.1"/>
    <property type="molecule type" value="Genomic_DNA"/>
</dbReference>
<organism evidence="1 2">
    <name type="scientific">Stenomitos frigidus ULC18</name>
    <dbReference type="NCBI Taxonomy" id="2107698"/>
    <lineage>
        <taxon>Bacteria</taxon>
        <taxon>Bacillati</taxon>
        <taxon>Cyanobacteriota</taxon>
        <taxon>Cyanophyceae</taxon>
        <taxon>Leptolyngbyales</taxon>
        <taxon>Leptolyngbyaceae</taxon>
        <taxon>Stenomitos</taxon>
    </lineage>
</organism>
<reference evidence="2" key="1">
    <citation type="submission" date="2018-02" db="EMBL/GenBank/DDBJ databases">
        <authorList>
            <person name="Moore K."/>
            <person name="Momper L."/>
        </authorList>
    </citation>
    <scope>NUCLEOTIDE SEQUENCE [LARGE SCALE GENOMIC DNA]</scope>
    <source>
        <strain evidence="2">ULC18</strain>
    </source>
</reference>
<evidence type="ECO:0000313" key="2">
    <source>
        <dbReference type="Proteomes" id="UP000239576"/>
    </source>
</evidence>
<comment type="caution">
    <text evidence="1">The sequence shown here is derived from an EMBL/GenBank/DDBJ whole genome shotgun (WGS) entry which is preliminary data.</text>
</comment>
<sequence>MGLSVALSLLAGRVQALPGQTPDEAVVWIQANPTLRPVRGEKLLVRKSDTPAQRFMFSASPQQVGRASSGSTGGIIRTEETSFFDIQNGVTRDRLQEALRVIYGPTVYQDFAQAKTLYAYPTQNTLDRAVNRDTPLLAALQGEVREGDRYAYWLEIARQKNGFAYSGKIIVFLRDDLPKLEAELRNR</sequence>
<dbReference type="OrthoDB" id="571079at2"/>
<evidence type="ECO:0000313" key="1">
    <source>
        <dbReference type="EMBL" id="PSB30697.1"/>
    </source>
</evidence>